<name>A0A1B6F4Z5_9HEMI</name>
<organism evidence="2">
    <name type="scientific">Cuerna arida</name>
    <dbReference type="NCBI Taxonomy" id="1464854"/>
    <lineage>
        <taxon>Eukaryota</taxon>
        <taxon>Metazoa</taxon>
        <taxon>Ecdysozoa</taxon>
        <taxon>Arthropoda</taxon>
        <taxon>Hexapoda</taxon>
        <taxon>Insecta</taxon>
        <taxon>Pterygota</taxon>
        <taxon>Neoptera</taxon>
        <taxon>Paraneoptera</taxon>
        <taxon>Hemiptera</taxon>
        <taxon>Auchenorrhyncha</taxon>
        <taxon>Membracoidea</taxon>
        <taxon>Cicadellidae</taxon>
        <taxon>Cicadellinae</taxon>
        <taxon>Proconiini</taxon>
        <taxon>Cuerna</taxon>
    </lineage>
</organism>
<dbReference type="AlphaFoldDB" id="A0A1B6F4Z5"/>
<sequence length="101" mass="11308">AALLIFSTSSQIYSQEGGGSGRRGAVRNTSNVGPYSLYKENNSEGGSRCGEDRRDPDCVMLMGNCWCKGPLINKKYKPVSYPVIVTSWARPPRRKPEFIWY</sequence>
<protein>
    <submittedName>
        <fullName evidence="2">Uncharacterized protein</fullName>
    </submittedName>
</protein>
<evidence type="ECO:0000256" key="1">
    <source>
        <dbReference type="SAM" id="MobiDB-lite"/>
    </source>
</evidence>
<feature type="compositionally biased region" description="Polar residues" evidence="1">
    <location>
        <begin position="27"/>
        <end position="45"/>
    </location>
</feature>
<feature type="region of interest" description="Disordered" evidence="1">
    <location>
        <begin position="15"/>
        <end position="51"/>
    </location>
</feature>
<reference evidence="2" key="1">
    <citation type="submission" date="2015-11" db="EMBL/GenBank/DDBJ databases">
        <title>De novo transcriptome assembly of four potential Pierce s Disease insect vectors from Arizona vineyards.</title>
        <authorList>
            <person name="Tassone E.E."/>
        </authorList>
    </citation>
    <scope>NUCLEOTIDE SEQUENCE</scope>
</reference>
<gene>
    <name evidence="2" type="ORF">g.46804</name>
</gene>
<proteinExistence type="predicted"/>
<feature type="non-terminal residue" evidence="2">
    <location>
        <position position="1"/>
    </location>
</feature>
<dbReference type="EMBL" id="GECZ01024826">
    <property type="protein sequence ID" value="JAS44943.1"/>
    <property type="molecule type" value="Transcribed_RNA"/>
</dbReference>
<evidence type="ECO:0000313" key="2">
    <source>
        <dbReference type="EMBL" id="JAS44943.1"/>
    </source>
</evidence>
<accession>A0A1B6F4Z5</accession>